<reference evidence="1 2" key="1">
    <citation type="submission" date="2021-03" db="EMBL/GenBank/DDBJ databases">
        <title>Genomic Encyclopedia of Type Strains, Phase IV (KMG-IV): sequencing the most valuable type-strain genomes for metagenomic binning, comparative biology and taxonomic classification.</title>
        <authorList>
            <person name="Goeker M."/>
        </authorList>
    </citation>
    <scope>NUCLEOTIDE SEQUENCE [LARGE SCALE GENOMIC DNA]</scope>
    <source>
        <strain evidence="1 2">DSM 23491</strain>
    </source>
</reference>
<protein>
    <recommendedName>
        <fullName evidence="3">SAM-dependent methyltransferase</fullName>
    </recommendedName>
</protein>
<dbReference type="Gene3D" id="3.40.50.150">
    <property type="entry name" value="Vaccinia Virus protein VP39"/>
    <property type="match status" value="1"/>
</dbReference>
<accession>A0ABS4H024</accession>
<sequence>MIITTGDAPAAHIVERAKKLAAETGVNYVPRNKMSLAKLKQKYNDDEIIVVVEGGARLFSSSGQSLHFHPSMGFVRAKRLLKGESDPMLDAARVEPGDIILDCTAGLGTDAIVFALKVGSRGKVIALESSLTLYTMLKEGLEHYKTGLYEVDEAMRRIEVKRAHHLTILTQLPDNSVDVVYFDPMFRDPIAESSSIKPLRKYANHEALHIESIREACRVARKCVLLKEKRDSEEFERLGFKQMSRGSSKIAYGVIDVDIR</sequence>
<dbReference type="PANTHER" id="PTHR36112:SF1">
    <property type="entry name" value="RIBOSOMAL RNA SMALL SUBUNIT METHYLTRANSFERASE J"/>
    <property type="match status" value="1"/>
</dbReference>
<dbReference type="Pfam" id="PF04445">
    <property type="entry name" value="SAM_MT"/>
    <property type="match status" value="1"/>
</dbReference>
<gene>
    <name evidence="1" type="ORF">J2Z20_000741</name>
</gene>
<dbReference type="EMBL" id="JAGGKP010000001">
    <property type="protein sequence ID" value="MBP1935880.1"/>
    <property type="molecule type" value="Genomic_DNA"/>
</dbReference>
<comment type="caution">
    <text evidence="1">The sequence shown here is derived from an EMBL/GenBank/DDBJ whole genome shotgun (WGS) entry which is preliminary data.</text>
</comment>
<dbReference type="PANTHER" id="PTHR36112">
    <property type="entry name" value="RIBOSOMAL RNA SMALL SUBUNIT METHYLTRANSFERASE J"/>
    <property type="match status" value="1"/>
</dbReference>
<evidence type="ECO:0000313" key="1">
    <source>
        <dbReference type="EMBL" id="MBP1935880.1"/>
    </source>
</evidence>
<dbReference type="RefSeq" id="WP_209845527.1">
    <property type="nucleotide sequence ID" value="NZ_CBCRVE010000001.1"/>
</dbReference>
<keyword evidence="2" id="KW-1185">Reference proteome</keyword>
<dbReference type="SUPFAM" id="SSF53335">
    <property type="entry name" value="S-adenosyl-L-methionine-dependent methyltransferases"/>
    <property type="match status" value="1"/>
</dbReference>
<dbReference type="InterPro" id="IPR007536">
    <property type="entry name" value="16SrRNA_methylTrfase_J"/>
</dbReference>
<dbReference type="InterPro" id="IPR029063">
    <property type="entry name" value="SAM-dependent_MTases_sf"/>
</dbReference>
<evidence type="ECO:0000313" key="2">
    <source>
        <dbReference type="Proteomes" id="UP001519273"/>
    </source>
</evidence>
<name>A0ABS4H024_9BACL</name>
<dbReference type="Proteomes" id="UP001519273">
    <property type="component" value="Unassembled WGS sequence"/>
</dbReference>
<organism evidence="1 2">
    <name type="scientific">Paenibacillus sediminis</name>
    <dbReference type="NCBI Taxonomy" id="664909"/>
    <lineage>
        <taxon>Bacteria</taxon>
        <taxon>Bacillati</taxon>
        <taxon>Bacillota</taxon>
        <taxon>Bacilli</taxon>
        <taxon>Bacillales</taxon>
        <taxon>Paenibacillaceae</taxon>
        <taxon>Paenibacillus</taxon>
    </lineage>
</organism>
<evidence type="ECO:0008006" key="3">
    <source>
        <dbReference type="Google" id="ProtNLM"/>
    </source>
</evidence>
<proteinExistence type="predicted"/>